<keyword evidence="8" id="KW-0966">Cell projection</keyword>
<evidence type="ECO:0000256" key="5">
    <source>
        <dbReference type="ARBA" id="ARBA00022737"/>
    </source>
</evidence>
<organism evidence="14 15">
    <name type="scientific">Tetragonisca angustula</name>
    <dbReference type="NCBI Taxonomy" id="166442"/>
    <lineage>
        <taxon>Eukaryota</taxon>
        <taxon>Metazoa</taxon>
        <taxon>Ecdysozoa</taxon>
        <taxon>Arthropoda</taxon>
        <taxon>Hexapoda</taxon>
        <taxon>Insecta</taxon>
        <taxon>Pterygota</taxon>
        <taxon>Neoptera</taxon>
        <taxon>Endopterygota</taxon>
        <taxon>Hymenoptera</taxon>
        <taxon>Apocrita</taxon>
        <taxon>Aculeata</taxon>
        <taxon>Apoidea</taxon>
        <taxon>Anthophila</taxon>
        <taxon>Apidae</taxon>
        <taxon>Tetragonisca</taxon>
    </lineage>
</organism>
<keyword evidence="15" id="KW-1185">Reference proteome</keyword>
<dbReference type="InterPro" id="IPR036322">
    <property type="entry name" value="WD40_repeat_dom_sf"/>
</dbReference>
<dbReference type="SMART" id="SM00320">
    <property type="entry name" value="WD40"/>
    <property type="match status" value="9"/>
</dbReference>
<name>A0AAW0ZJJ8_9HYME</name>
<keyword evidence="4 13" id="KW-0853">WD repeat</keyword>
<dbReference type="InterPro" id="IPR019775">
    <property type="entry name" value="WD40_repeat_CS"/>
</dbReference>
<comment type="function">
    <text evidence="11">Microtubule inner protein (MIP) part of the dynein-decorated doublet microtubules (DMTs) in cilia axoneme. Important for proper ciliary and flagellar beating. May act in cooperation with CFAP45 and axonemal dynein subunit DNAH11. May play a role in cell growth and/or survival.</text>
</comment>
<evidence type="ECO:0000313" key="15">
    <source>
        <dbReference type="Proteomes" id="UP001432146"/>
    </source>
</evidence>
<keyword evidence="3" id="KW-0963">Cytoplasm</keyword>
<protein>
    <recommendedName>
        <fullName evidence="10">Cilia- and flagella-associated protein 52</fullName>
    </recommendedName>
</protein>
<dbReference type="GO" id="GO:0031514">
    <property type="term" value="C:motile cilium"/>
    <property type="evidence" value="ECO:0007669"/>
    <property type="project" value="UniProtKB-SubCell"/>
</dbReference>
<evidence type="ECO:0000256" key="6">
    <source>
        <dbReference type="ARBA" id="ARBA00022846"/>
    </source>
</evidence>
<reference evidence="14 15" key="1">
    <citation type="submission" date="2024-05" db="EMBL/GenBank/DDBJ databases">
        <title>The nuclear and mitochondrial genome assemblies of Tetragonisca angustula (Apidae: Meliponini), a tiny yet remarkable pollinator in the Neotropics.</title>
        <authorList>
            <person name="Ferrari R."/>
            <person name="Ricardo P.C."/>
            <person name="Dias F.C."/>
            <person name="Araujo N.S."/>
            <person name="Soares D.O."/>
            <person name="Zhou Q.-S."/>
            <person name="Zhu C.-D."/>
            <person name="Coutinho L."/>
            <person name="Airas M.C."/>
            <person name="Batista T.M."/>
        </authorList>
    </citation>
    <scope>NUCLEOTIDE SEQUENCE [LARGE SCALE GENOMIC DNA]</scope>
    <source>
        <strain evidence="14">ASF017062</strain>
        <tissue evidence="14">Abdomen</tissue>
    </source>
</reference>
<dbReference type="SUPFAM" id="SSF50978">
    <property type="entry name" value="WD40 repeat-like"/>
    <property type="match status" value="2"/>
</dbReference>
<comment type="caution">
    <text evidence="14">The sequence shown here is derived from an EMBL/GenBank/DDBJ whole genome shotgun (WGS) entry which is preliminary data.</text>
</comment>
<comment type="similarity">
    <text evidence="9">Belongs to the CFAP52 family.</text>
</comment>
<evidence type="ECO:0000256" key="13">
    <source>
        <dbReference type="PROSITE-ProRule" id="PRU00221"/>
    </source>
</evidence>
<dbReference type="EMBL" id="JAWNGG020000186">
    <property type="protein sequence ID" value="KAK9297767.1"/>
    <property type="molecule type" value="Genomic_DNA"/>
</dbReference>
<keyword evidence="6" id="KW-0282">Flagellum</keyword>
<evidence type="ECO:0000256" key="2">
    <source>
        <dbReference type="ARBA" id="ARBA00004496"/>
    </source>
</evidence>
<dbReference type="GO" id="GO:0005930">
    <property type="term" value="C:axoneme"/>
    <property type="evidence" value="ECO:0007669"/>
    <property type="project" value="UniProtKB-ARBA"/>
</dbReference>
<accession>A0AAW0ZJJ8</accession>
<evidence type="ECO:0000256" key="10">
    <source>
        <dbReference type="ARBA" id="ARBA00029552"/>
    </source>
</evidence>
<dbReference type="InterPro" id="IPR020472">
    <property type="entry name" value="WD40_PAC1"/>
</dbReference>
<feature type="repeat" description="WD" evidence="13">
    <location>
        <begin position="490"/>
        <end position="525"/>
    </location>
</feature>
<evidence type="ECO:0000256" key="12">
    <source>
        <dbReference type="ARBA" id="ARBA00047117"/>
    </source>
</evidence>
<evidence type="ECO:0000256" key="8">
    <source>
        <dbReference type="ARBA" id="ARBA00023273"/>
    </source>
</evidence>
<dbReference type="InterPro" id="IPR015943">
    <property type="entry name" value="WD40/YVTN_repeat-like_dom_sf"/>
</dbReference>
<sequence length="704" mass="78071">MSIEELEIFGIIAFDGVIRNGLRLHPDGEHFVYPMGNKITIKHIKTSEQFFLTGHKNFVSALCISPSGELIASGQINHHGFKAMVIIWDYKNRKMKYSYEIHKVRVEDVCFTESEQYLISLGGRDDGRIIIWDIENGTPLCGAPAGNETSGNIIIIAPTNTCKTSFITGGDNNLKLWRISSKDRKLYGTDVKVGKIRRSINCLVIDENDENVYCGTTSGDIIKARLNIDESEEGTKYPVMIGCYSKIPTRRRTRVAKTNGPNVEVYAGGVKNLLLLEKDKLIVGTGDGTVELIEISKDARLNVNKMNKSLTIPAIITYRTANVCAMVTSLIRYKNNFILVATALCEIYEIELSSFQMRLIVTCHTNSIYDLAFPRNSSEIFATASKNDIRIWKLVTQKELLRITVPNFACSSICFDSNGGSIISTWNDGTIKGFALNGGKLLFEINSAHTKCVSTVTITNDDDKLISGGCDGQVRIWNAKSELRHLLQVLKEHRGPITSLHVSPDNKSLISSSTDGTCILWNLRNFTRKFMLSGNTMYMATCFTPSGVQILTCGTDGKIAYWETLDGSLVREIEGSITGTLNTISISHDGQHFLTGSDDSIVKLWEYRTATTIRLGLAHAAAITRCVFAPDDKFIVTASADGSIMLWKYPFLKKISITDDNKQHTSITDDNKQHTSITDDNKQHTLQSLSTVSVTNNVSEANCK</sequence>
<evidence type="ECO:0000256" key="7">
    <source>
        <dbReference type="ARBA" id="ARBA00023069"/>
    </source>
</evidence>
<dbReference type="Gene3D" id="2.130.10.10">
    <property type="entry name" value="YVTN repeat-like/Quinoprotein amine dehydrogenase"/>
    <property type="match status" value="3"/>
</dbReference>
<evidence type="ECO:0000256" key="4">
    <source>
        <dbReference type="ARBA" id="ARBA00022574"/>
    </source>
</evidence>
<evidence type="ECO:0000256" key="11">
    <source>
        <dbReference type="ARBA" id="ARBA00046056"/>
    </source>
</evidence>
<gene>
    <name evidence="14" type="ORF">QLX08_008683</name>
</gene>
<dbReference type="PROSITE" id="PS50082">
    <property type="entry name" value="WD_REPEATS_2"/>
    <property type="match status" value="5"/>
</dbReference>
<comment type="subcellular location">
    <subcellularLocation>
        <location evidence="1">Cell projection</location>
        <location evidence="1">Cilium</location>
        <location evidence="1">Flagellum</location>
    </subcellularLocation>
    <subcellularLocation>
        <location evidence="2">Cytoplasm</location>
    </subcellularLocation>
</comment>
<dbReference type="InterPro" id="IPR050630">
    <property type="entry name" value="WD_repeat_EMAP"/>
</dbReference>
<dbReference type="AlphaFoldDB" id="A0AAW0ZJJ8"/>
<keyword evidence="5" id="KW-0677">Repeat</keyword>
<dbReference type="PROSITE" id="PS50294">
    <property type="entry name" value="WD_REPEATS_REGION"/>
    <property type="match status" value="3"/>
</dbReference>
<dbReference type="Proteomes" id="UP001432146">
    <property type="component" value="Unassembled WGS sequence"/>
</dbReference>
<evidence type="ECO:0000256" key="3">
    <source>
        <dbReference type="ARBA" id="ARBA00022490"/>
    </source>
</evidence>
<dbReference type="CDD" id="cd00200">
    <property type="entry name" value="WD40"/>
    <property type="match status" value="1"/>
</dbReference>
<feature type="repeat" description="WD" evidence="13">
    <location>
        <begin position="581"/>
        <end position="615"/>
    </location>
</feature>
<comment type="subunit">
    <text evidence="12">Microtubule inner protein component of sperm flagellar doublet microtubules. Interacts with BRCA2. Interacts with the CCT chaperonin complex. Interacts with HSP70. Interacts with AK8. Interacts with CFAP45. Interacts with DNAI1. Interacts with IQDC.</text>
</comment>
<feature type="repeat" description="WD" evidence="13">
    <location>
        <begin position="361"/>
        <end position="402"/>
    </location>
</feature>
<feature type="repeat" description="WD" evidence="13">
    <location>
        <begin position="446"/>
        <end position="481"/>
    </location>
</feature>
<dbReference type="Pfam" id="PF00400">
    <property type="entry name" value="WD40"/>
    <property type="match status" value="7"/>
</dbReference>
<dbReference type="PANTHER" id="PTHR13720:SF14">
    <property type="entry name" value="CILIA- AND FLAGELLA-ASSOCIATED PROTEIN 52"/>
    <property type="match status" value="1"/>
</dbReference>
<dbReference type="PROSITE" id="PS00678">
    <property type="entry name" value="WD_REPEATS_1"/>
    <property type="match status" value="2"/>
</dbReference>
<dbReference type="InterPro" id="IPR001680">
    <property type="entry name" value="WD40_rpt"/>
</dbReference>
<evidence type="ECO:0000256" key="9">
    <source>
        <dbReference type="ARBA" id="ARBA00029456"/>
    </source>
</evidence>
<dbReference type="FunFam" id="2.130.10.10:FF:001320">
    <property type="entry name" value="Predicted protein"/>
    <property type="match status" value="1"/>
</dbReference>
<keyword evidence="7" id="KW-0969">Cilium</keyword>
<proteinExistence type="inferred from homology"/>
<evidence type="ECO:0000256" key="1">
    <source>
        <dbReference type="ARBA" id="ARBA00004230"/>
    </source>
</evidence>
<dbReference type="PANTHER" id="PTHR13720">
    <property type="entry name" value="WD-40 REPEAT PROTEIN"/>
    <property type="match status" value="1"/>
</dbReference>
<evidence type="ECO:0000313" key="14">
    <source>
        <dbReference type="EMBL" id="KAK9297767.1"/>
    </source>
</evidence>
<feature type="repeat" description="WD" evidence="13">
    <location>
        <begin position="616"/>
        <end position="648"/>
    </location>
</feature>
<dbReference type="PRINTS" id="PR00320">
    <property type="entry name" value="GPROTEINBRPT"/>
</dbReference>